<evidence type="ECO:0000313" key="2">
    <source>
        <dbReference type="EMBL" id="RNA23524.1"/>
    </source>
</evidence>
<organism evidence="2 3">
    <name type="scientific">Brachionus plicatilis</name>
    <name type="common">Marine rotifer</name>
    <name type="synonym">Brachionus muelleri</name>
    <dbReference type="NCBI Taxonomy" id="10195"/>
    <lineage>
        <taxon>Eukaryota</taxon>
        <taxon>Metazoa</taxon>
        <taxon>Spiralia</taxon>
        <taxon>Gnathifera</taxon>
        <taxon>Rotifera</taxon>
        <taxon>Eurotatoria</taxon>
        <taxon>Monogononta</taxon>
        <taxon>Pseudotrocha</taxon>
        <taxon>Ploima</taxon>
        <taxon>Brachionidae</taxon>
        <taxon>Brachionus</taxon>
    </lineage>
</organism>
<evidence type="ECO:0000313" key="3">
    <source>
        <dbReference type="Proteomes" id="UP000276133"/>
    </source>
</evidence>
<sequence>MNCEANKKESSKLLNGPSNDNQSTSSVSQISSSLMSISSKKHKNSSLSLNKRSPANPAHFLNTIKNSTLNVLSKPLNLSRSPSPQMNTRKQFKPIDLEANIIVNNKLDLIESSDDEEMDQYDENLGNEGLSTIDELDLNQNKVAEKDFVCKAVEESDSDSDSSTSNQDSVEQSKLNMCSCSKPSLKTLSYSNPNTSSSQMHIGKPSNNKFKCNELIFRLGQEKIYFSVSFKKPQQKLKSLKLVRTDIFMRLYNFLLKKTKIKTIIKNCFFFSNLNPYKEKNFKIIEKLFILIIELNTRIKFSETSKILKKNLATLIIITSPNLALDCQINFF</sequence>
<feature type="region of interest" description="Disordered" evidence="1">
    <location>
        <begin position="153"/>
        <end position="175"/>
    </location>
</feature>
<dbReference type="Proteomes" id="UP000276133">
    <property type="component" value="Unassembled WGS sequence"/>
</dbReference>
<feature type="region of interest" description="Disordered" evidence="1">
    <location>
        <begin position="1"/>
        <end position="54"/>
    </location>
</feature>
<feature type="compositionally biased region" description="Low complexity" evidence="1">
    <location>
        <begin position="23"/>
        <end position="38"/>
    </location>
</feature>
<dbReference type="AlphaFoldDB" id="A0A3M7RJ72"/>
<protein>
    <submittedName>
        <fullName evidence="2">Uncharacterized protein</fullName>
    </submittedName>
</protein>
<dbReference type="EMBL" id="REGN01003268">
    <property type="protein sequence ID" value="RNA23524.1"/>
    <property type="molecule type" value="Genomic_DNA"/>
</dbReference>
<proteinExistence type="predicted"/>
<evidence type="ECO:0000256" key="1">
    <source>
        <dbReference type="SAM" id="MobiDB-lite"/>
    </source>
</evidence>
<comment type="caution">
    <text evidence="2">The sequence shown here is derived from an EMBL/GenBank/DDBJ whole genome shotgun (WGS) entry which is preliminary data.</text>
</comment>
<accession>A0A3M7RJ72</accession>
<keyword evidence="3" id="KW-1185">Reference proteome</keyword>
<dbReference type="OrthoDB" id="10661815at2759"/>
<reference evidence="2 3" key="1">
    <citation type="journal article" date="2018" name="Sci. Rep.">
        <title>Genomic signatures of local adaptation to the degree of environmental predictability in rotifers.</title>
        <authorList>
            <person name="Franch-Gras L."/>
            <person name="Hahn C."/>
            <person name="Garcia-Roger E.M."/>
            <person name="Carmona M.J."/>
            <person name="Serra M."/>
            <person name="Gomez A."/>
        </authorList>
    </citation>
    <scope>NUCLEOTIDE SEQUENCE [LARGE SCALE GENOMIC DNA]</scope>
    <source>
        <strain evidence="2">HYR1</strain>
    </source>
</reference>
<name>A0A3M7RJ72_BRAPC</name>
<feature type="compositionally biased region" description="Polar residues" evidence="1">
    <location>
        <begin position="12"/>
        <end position="22"/>
    </location>
</feature>
<gene>
    <name evidence="2" type="ORF">BpHYR1_009874</name>
</gene>
<feature type="compositionally biased region" description="Basic and acidic residues" evidence="1">
    <location>
        <begin position="1"/>
        <end position="11"/>
    </location>
</feature>